<feature type="chain" id="PRO_5034412030" evidence="6">
    <location>
        <begin position="26"/>
        <end position="196"/>
    </location>
</feature>
<proteinExistence type="inferred from homology"/>
<dbReference type="InterPro" id="IPR055343">
    <property type="entry name" value="CREG_beta-barrel"/>
</dbReference>
<name>A0A8C4RKT5_ERPCA</name>
<dbReference type="GO" id="GO:0005737">
    <property type="term" value="C:cytoplasm"/>
    <property type="evidence" value="ECO:0007669"/>
    <property type="project" value="UniProtKB-ARBA"/>
</dbReference>
<comment type="similarity">
    <text evidence="2 6">Belongs to the CREG family.</text>
</comment>
<dbReference type="SUPFAM" id="SSF50475">
    <property type="entry name" value="FMN-binding split barrel"/>
    <property type="match status" value="1"/>
</dbReference>
<feature type="signal peptide" evidence="6">
    <location>
        <begin position="1"/>
        <end position="25"/>
    </location>
</feature>
<dbReference type="Ensembl" id="ENSECRT00000003282.1">
    <property type="protein sequence ID" value="ENSECRP00000003228.1"/>
    <property type="gene ID" value="ENSECRG00000002206.1"/>
</dbReference>
<evidence type="ECO:0000256" key="4">
    <source>
        <dbReference type="ARBA" id="ARBA00022729"/>
    </source>
</evidence>
<reference evidence="8" key="3">
    <citation type="submission" date="2025-09" db="UniProtKB">
        <authorList>
            <consortium name="Ensembl"/>
        </authorList>
    </citation>
    <scope>IDENTIFICATION</scope>
</reference>
<dbReference type="InterPro" id="IPR014631">
    <property type="entry name" value="CREG"/>
</dbReference>
<dbReference type="PANTHER" id="PTHR13343">
    <property type="entry name" value="CREG1 PROTEIN"/>
    <property type="match status" value="1"/>
</dbReference>
<dbReference type="PIRSF" id="PIRSF036911">
    <property type="entry name" value="CREG"/>
    <property type="match status" value="1"/>
</dbReference>
<keyword evidence="9" id="KW-1185">Reference proteome</keyword>
<evidence type="ECO:0000313" key="9">
    <source>
        <dbReference type="Proteomes" id="UP000694620"/>
    </source>
</evidence>
<feature type="domain" description="CREG-like beta-barrel" evidence="7">
    <location>
        <begin position="27"/>
        <end position="193"/>
    </location>
</feature>
<keyword evidence="4 6" id="KW-0732">Signal</keyword>
<accession>A0A8C4RKT5</accession>
<reference evidence="8" key="1">
    <citation type="submission" date="2021-06" db="EMBL/GenBank/DDBJ databases">
        <authorList>
            <consortium name="Wellcome Sanger Institute Data Sharing"/>
        </authorList>
    </citation>
    <scope>NUCLEOTIDE SEQUENCE [LARGE SCALE GENOMIC DNA]</scope>
</reference>
<evidence type="ECO:0000256" key="3">
    <source>
        <dbReference type="ARBA" id="ARBA00022525"/>
    </source>
</evidence>
<gene>
    <name evidence="8" type="primary">CREG1</name>
</gene>
<dbReference type="FunFam" id="2.30.110.10:FF:000004">
    <property type="entry name" value="Cellular repressor of E1A-stimulated genes 1"/>
    <property type="match status" value="1"/>
</dbReference>
<sequence length="196" mass="22032">FILMIFLCSYHGVFVLLVLARTCYCIPPHDEVARVARFIVHNSDWASMATIASRDPIIGTPFANVFSVSDGPLDNSTGELYMYLTALEISVQDLQVNPSASLVMSLAQTSYCMKEKYDPQSPLCAHVIFSGTIVKVNDTEADFAKEALFSRHPEMIQWPSDHNWFFAKLNITNVYVLDYFGGVKTVTPIEYYKAKP</sequence>
<evidence type="ECO:0000259" key="7">
    <source>
        <dbReference type="Pfam" id="PF13883"/>
    </source>
</evidence>
<dbReference type="GeneTree" id="ENSGT00390000005914"/>
<evidence type="ECO:0000256" key="6">
    <source>
        <dbReference type="PIRNR" id="PIRNR036911"/>
    </source>
</evidence>
<dbReference type="GO" id="GO:0012505">
    <property type="term" value="C:endomembrane system"/>
    <property type="evidence" value="ECO:0007669"/>
    <property type="project" value="UniProtKB-ARBA"/>
</dbReference>
<evidence type="ECO:0000256" key="5">
    <source>
        <dbReference type="ARBA" id="ARBA00023180"/>
    </source>
</evidence>
<evidence type="ECO:0000256" key="2">
    <source>
        <dbReference type="ARBA" id="ARBA00009230"/>
    </source>
</evidence>
<evidence type="ECO:0000256" key="1">
    <source>
        <dbReference type="ARBA" id="ARBA00004613"/>
    </source>
</evidence>
<evidence type="ECO:0000313" key="8">
    <source>
        <dbReference type="Ensembl" id="ENSECRP00000003228.1"/>
    </source>
</evidence>
<dbReference type="InterPro" id="IPR012349">
    <property type="entry name" value="Split_barrel_FMN-bd"/>
</dbReference>
<keyword evidence="3 6" id="KW-0964">Secreted</keyword>
<protein>
    <submittedName>
        <fullName evidence="8">Cellular repressor of E1A-stimulated genes 1</fullName>
    </submittedName>
</protein>
<organism evidence="8 9">
    <name type="scientific">Erpetoichthys calabaricus</name>
    <name type="common">Rope fish</name>
    <name type="synonym">Calamoichthys calabaricus</name>
    <dbReference type="NCBI Taxonomy" id="27687"/>
    <lineage>
        <taxon>Eukaryota</taxon>
        <taxon>Metazoa</taxon>
        <taxon>Chordata</taxon>
        <taxon>Craniata</taxon>
        <taxon>Vertebrata</taxon>
        <taxon>Euteleostomi</taxon>
        <taxon>Actinopterygii</taxon>
        <taxon>Polypteriformes</taxon>
        <taxon>Polypteridae</taxon>
        <taxon>Erpetoichthys</taxon>
    </lineage>
</organism>
<dbReference type="Proteomes" id="UP000694620">
    <property type="component" value="Chromosome 4"/>
</dbReference>
<dbReference type="PANTHER" id="PTHR13343:SF21">
    <property type="entry name" value="PROTEIN CREG1"/>
    <property type="match status" value="1"/>
</dbReference>
<keyword evidence="5" id="KW-0325">Glycoprotein</keyword>
<dbReference type="AlphaFoldDB" id="A0A8C4RKT5"/>
<reference evidence="8" key="2">
    <citation type="submission" date="2025-08" db="UniProtKB">
        <authorList>
            <consortium name="Ensembl"/>
        </authorList>
    </citation>
    <scope>IDENTIFICATION</scope>
</reference>
<comment type="subcellular location">
    <subcellularLocation>
        <location evidence="1">Secreted</location>
    </subcellularLocation>
</comment>
<dbReference type="GO" id="GO:0005615">
    <property type="term" value="C:extracellular space"/>
    <property type="evidence" value="ECO:0007669"/>
    <property type="project" value="UniProtKB-UniRule"/>
</dbReference>
<dbReference type="Gene3D" id="2.30.110.10">
    <property type="entry name" value="Electron Transport, Fmn-binding Protein, Chain A"/>
    <property type="match status" value="1"/>
</dbReference>
<dbReference type="Pfam" id="PF13883">
    <property type="entry name" value="CREG_beta-barrel"/>
    <property type="match status" value="1"/>
</dbReference>